<dbReference type="GO" id="GO:0004668">
    <property type="term" value="F:protein-arginine deiminase activity"/>
    <property type="evidence" value="ECO:0007669"/>
    <property type="project" value="InterPro"/>
</dbReference>
<evidence type="ECO:0000313" key="3">
    <source>
        <dbReference type="Proteomes" id="UP000190037"/>
    </source>
</evidence>
<proteinExistence type="predicted"/>
<dbReference type="OrthoDB" id="9808013at2"/>
<dbReference type="RefSeq" id="WP_078982841.1">
    <property type="nucleotide sequence ID" value="NZ_MWQN01000006.1"/>
</dbReference>
<dbReference type="Pfam" id="PF04371">
    <property type="entry name" value="PAD_porph"/>
    <property type="match status" value="1"/>
</dbReference>
<dbReference type="AlphaFoldDB" id="A0A1T3NID8"/>
<organism evidence="2 3">
    <name type="scientific">Embleya scabrispora</name>
    <dbReference type="NCBI Taxonomy" id="159449"/>
    <lineage>
        <taxon>Bacteria</taxon>
        <taxon>Bacillati</taxon>
        <taxon>Actinomycetota</taxon>
        <taxon>Actinomycetes</taxon>
        <taxon>Kitasatosporales</taxon>
        <taxon>Streptomycetaceae</taxon>
        <taxon>Embleya</taxon>
    </lineage>
</organism>
<dbReference type="PROSITE" id="PS51318">
    <property type="entry name" value="TAT"/>
    <property type="match status" value="1"/>
</dbReference>
<gene>
    <name evidence="2" type="ORF">B4N89_47025</name>
</gene>
<evidence type="ECO:0000313" key="2">
    <source>
        <dbReference type="EMBL" id="OPC76563.1"/>
    </source>
</evidence>
<keyword evidence="1" id="KW-0378">Hydrolase</keyword>
<dbReference type="GO" id="GO:0009446">
    <property type="term" value="P:putrescine biosynthetic process"/>
    <property type="evidence" value="ECO:0007669"/>
    <property type="project" value="InterPro"/>
</dbReference>
<dbReference type="GO" id="GO:0047632">
    <property type="term" value="F:agmatine deiminase activity"/>
    <property type="evidence" value="ECO:0007669"/>
    <property type="project" value="TreeGrafter"/>
</dbReference>
<dbReference type="EMBL" id="MWQN01000006">
    <property type="protein sequence ID" value="OPC76563.1"/>
    <property type="molecule type" value="Genomic_DNA"/>
</dbReference>
<dbReference type="Gene3D" id="3.75.10.10">
    <property type="entry name" value="L-arginine/glycine Amidinotransferase, Chain A"/>
    <property type="match status" value="1"/>
</dbReference>
<protein>
    <submittedName>
        <fullName evidence="2">Peptide ABC transporter permease</fullName>
    </submittedName>
</protein>
<dbReference type="PANTHER" id="PTHR31377:SF0">
    <property type="entry name" value="AGMATINE DEIMINASE-RELATED"/>
    <property type="match status" value="1"/>
</dbReference>
<evidence type="ECO:0000256" key="1">
    <source>
        <dbReference type="ARBA" id="ARBA00022801"/>
    </source>
</evidence>
<keyword evidence="3" id="KW-1185">Reference proteome</keyword>
<sequence>MHEAHGSNRSDALDGSAAHPSRRNFVGAALLGAAGLTVGASSRAGATPRTAAKARVAAAVLRVPADDVAHVRTWMAWPSKSSIWGNRLSGVQNDVALIAKTIARFEPVVMMAADSSSASTARSKCGSTVTVISSIPVDDLWARDTAPVFRTDGSGRRDAVGLGFNGWGSKQTHAKDALVASQIASFDGLAFTRAGFTGEGGAIETDGDGTVMATESSLINGNRNPGMTKAQVEAAVLAAYGATRMLWVPGIKGQDITDDHIDATSRFIRPGVVMVQMPPASRTDIWAQDARKQFQILSAATDAKGRRLRVIRIDGPDTVRSDSEDFVDSYINFHVCNGGVVMAQFGDTAKDAAAKQVVAAAFPGRQVVQINIDRIALGGGGVHCTTMQEPVA</sequence>
<dbReference type="SUPFAM" id="SSF55909">
    <property type="entry name" value="Pentein"/>
    <property type="match status" value="1"/>
</dbReference>
<dbReference type="PANTHER" id="PTHR31377">
    <property type="entry name" value="AGMATINE DEIMINASE-RELATED"/>
    <property type="match status" value="1"/>
</dbReference>
<dbReference type="InterPro" id="IPR006311">
    <property type="entry name" value="TAT_signal"/>
</dbReference>
<comment type="caution">
    <text evidence="2">The sequence shown here is derived from an EMBL/GenBank/DDBJ whole genome shotgun (WGS) entry which is preliminary data.</text>
</comment>
<accession>A0A1T3NID8</accession>
<name>A0A1T3NID8_9ACTN</name>
<dbReference type="Proteomes" id="UP000190037">
    <property type="component" value="Unassembled WGS sequence"/>
</dbReference>
<reference evidence="2 3" key="1">
    <citation type="submission" date="2017-03" db="EMBL/GenBank/DDBJ databases">
        <title>Draft genome sequence of Streptomyces scabrisporus NF3, endophyte isolated from Amphipterygium adstringens.</title>
        <authorList>
            <person name="Vazquez M."/>
            <person name="Ceapa C.D."/>
            <person name="Rodriguez Luna D."/>
            <person name="Sanchez Esquivel S."/>
        </authorList>
    </citation>
    <scope>NUCLEOTIDE SEQUENCE [LARGE SCALE GENOMIC DNA]</scope>
    <source>
        <strain evidence="2 3">NF3</strain>
    </source>
</reference>
<dbReference type="STRING" id="159449.B4N89_47025"/>
<dbReference type="InterPro" id="IPR007466">
    <property type="entry name" value="Peptidyl-Arg-deiminase_porph"/>
</dbReference>